<keyword evidence="5" id="KW-1185">Reference proteome</keyword>
<feature type="compositionally biased region" description="Basic and acidic residues" evidence="3">
    <location>
        <begin position="20"/>
        <end position="39"/>
    </location>
</feature>
<dbReference type="InterPro" id="IPR024858">
    <property type="entry name" value="GOLGA"/>
</dbReference>
<feature type="coiled-coil region" evidence="2">
    <location>
        <begin position="770"/>
        <end position="853"/>
    </location>
</feature>
<reference evidence="6" key="1">
    <citation type="submission" date="2025-08" db="UniProtKB">
        <authorList>
            <consortium name="RefSeq"/>
        </authorList>
    </citation>
    <scope>IDENTIFICATION</scope>
</reference>
<feature type="coiled-coil region" evidence="2">
    <location>
        <begin position="614"/>
        <end position="710"/>
    </location>
</feature>
<sequence length="949" mass="108568">MNKERRILAARKMLKEFQRVKKDQIDRIPKEQTDPEKPNSDQNSLIEESPNQNNIQQLQQNLESNENNGINDVRLSNMNTISDVTSNVDSINNATVSNEDISSENICTDRESLNDSLKSQSFNNGAINYNTNDSSSCPISSQIIYKNIDENNAFQNLAQKQYEHSNVDTNIPCSSSSSSQKEHLLQMANAVANILVDETSLEDTTLSNYDLEQKNQFLACCLEEQKKVANQLHVQVSQYTSRISELEAIIHNKDTEFEARLIREVNPLKERVQLDAQTIGILVAEKAELIATNSQCQLAIKQKTEETIDVSGKLKLSQQQGFELERDLSSAKNSLENLTKACQQLQINNDELHQKLMKLTKENEDFELEISELRQKFNYKNTEFKNIQQELQEKCALLSLSELRIQQISSSPQEAHLLETQHQATRVLEQQLSQMKEALESLSKEKNEASKKYQNYVQQLDERHTKLMTELEASKKVIMDSEIREQSYVQRLSELEQQLQKEKAKLDKPNEIQNEKIDTLTKSVDNLVLEQENLQSLLNEKDNEIETLKKDLRELQDIKEHNVEASKLATALQSEQLGASRAVSQNQLLKTQLDEMNDAFIALSNTKLDLTERVQAERTISKKLNAQLNDLEKQVEELNEQLSRKEEALVEMRKEKLQTAQIEDQIQHYQAQSHSATTLQQELQKALITIENLKKENQVLHRKVDDFQDTNVTNVETYPDIGNVKIHDNVNISDSEEKLQAKDSVDDVVKIQPPVVLPEDNAIASIPEPVKKLEIRFKETMEKIAELTDEKQRLEHLVLQLQGETETIGEYVTLYQKQRSILQEKAKEKENTFRQLLEQRNEQQQQLHKLKVLVSDLLKSEQLKSVGAAKPIVDEDNASICDNSAKSECKGAKAMDVVVDKLDDTSHQTDKTTSQILDLLTEIKDCNNTCFLEPNFHPCPWCSGKLITI</sequence>
<dbReference type="GO" id="GO:0000137">
    <property type="term" value="C:Golgi cis cisterna"/>
    <property type="evidence" value="ECO:0007669"/>
    <property type="project" value="TreeGrafter"/>
</dbReference>
<dbReference type="RefSeq" id="XP_011505941.1">
    <property type="nucleotide sequence ID" value="XM_011507639.1"/>
</dbReference>
<evidence type="ECO:0000256" key="1">
    <source>
        <dbReference type="ARBA" id="ARBA00023054"/>
    </source>
</evidence>
<dbReference type="PANTHER" id="PTHR10881:SF46">
    <property type="entry name" value="GOLGIN SUBFAMILY A MEMBER 2"/>
    <property type="match status" value="1"/>
</dbReference>
<dbReference type="GO" id="GO:0032580">
    <property type="term" value="C:Golgi cisterna membrane"/>
    <property type="evidence" value="ECO:0007669"/>
    <property type="project" value="TreeGrafter"/>
</dbReference>
<gene>
    <name evidence="6" type="primary">LOC105368597</name>
</gene>
<dbReference type="Proteomes" id="UP000695007">
    <property type="component" value="Unplaced"/>
</dbReference>
<evidence type="ECO:0000313" key="6">
    <source>
        <dbReference type="RefSeq" id="XP_011505941.1"/>
    </source>
</evidence>
<dbReference type="PANTHER" id="PTHR10881">
    <property type="entry name" value="GOLGIN SUBFAMILY A MEMBER-RELATED"/>
    <property type="match status" value="1"/>
</dbReference>
<dbReference type="GeneID" id="105368597"/>
<dbReference type="KEGG" id="csol:105368597"/>
<protein>
    <submittedName>
        <fullName evidence="6">Golgin subfamily A member 2</fullName>
    </submittedName>
</protein>
<keyword evidence="1 2" id="KW-0175">Coiled coil</keyword>
<name>A0AAJ6YX15_9HYME</name>
<evidence type="ECO:0000313" key="5">
    <source>
        <dbReference type="Proteomes" id="UP000695007"/>
    </source>
</evidence>
<dbReference type="Pfam" id="PF15070">
    <property type="entry name" value="GOLGA2L5"/>
    <property type="match status" value="2"/>
</dbReference>
<accession>A0AAJ6YX15</accession>
<organism evidence="5 6">
    <name type="scientific">Ceratosolen solmsi marchali</name>
    <dbReference type="NCBI Taxonomy" id="326594"/>
    <lineage>
        <taxon>Eukaryota</taxon>
        <taxon>Metazoa</taxon>
        <taxon>Ecdysozoa</taxon>
        <taxon>Arthropoda</taxon>
        <taxon>Hexapoda</taxon>
        <taxon>Insecta</taxon>
        <taxon>Pterygota</taxon>
        <taxon>Neoptera</taxon>
        <taxon>Endopterygota</taxon>
        <taxon>Hymenoptera</taxon>
        <taxon>Apocrita</taxon>
        <taxon>Proctotrupomorpha</taxon>
        <taxon>Chalcidoidea</taxon>
        <taxon>Agaonidae</taxon>
        <taxon>Agaoninae</taxon>
        <taxon>Ceratosolen</taxon>
    </lineage>
</organism>
<evidence type="ECO:0000256" key="2">
    <source>
        <dbReference type="SAM" id="Coils"/>
    </source>
</evidence>
<feature type="domain" description="Golgin subfamily A conserved" evidence="4">
    <location>
        <begin position="770"/>
        <end position="858"/>
    </location>
</feature>
<evidence type="ECO:0000259" key="4">
    <source>
        <dbReference type="Pfam" id="PF15070"/>
    </source>
</evidence>
<dbReference type="GO" id="GO:0007030">
    <property type="term" value="P:Golgi organization"/>
    <property type="evidence" value="ECO:0007669"/>
    <property type="project" value="TreeGrafter"/>
</dbReference>
<evidence type="ECO:0000256" key="3">
    <source>
        <dbReference type="SAM" id="MobiDB-lite"/>
    </source>
</evidence>
<feature type="region of interest" description="Disordered" evidence="3">
    <location>
        <begin position="20"/>
        <end position="47"/>
    </location>
</feature>
<feature type="domain" description="Golgin subfamily A conserved" evidence="4">
    <location>
        <begin position="422"/>
        <end position="694"/>
    </location>
</feature>
<feature type="coiled-coil region" evidence="2">
    <location>
        <begin position="425"/>
        <end position="558"/>
    </location>
</feature>
<feature type="coiled-coil region" evidence="2">
    <location>
        <begin position="328"/>
        <end position="376"/>
    </location>
</feature>
<proteinExistence type="predicted"/>
<dbReference type="GO" id="GO:0005801">
    <property type="term" value="C:cis-Golgi network"/>
    <property type="evidence" value="ECO:0007669"/>
    <property type="project" value="TreeGrafter"/>
</dbReference>
<dbReference type="AlphaFoldDB" id="A0AAJ6YX15"/>
<dbReference type="InterPro" id="IPR043976">
    <property type="entry name" value="GOLGA_cons_dom"/>
</dbReference>